<gene>
    <name evidence="1" type="ORF">BN1047_03027</name>
</gene>
<reference evidence="1" key="1">
    <citation type="submission" date="2014-05" db="EMBL/GenBank/DDBJ databases">
        <authorList>
            <person name="Urmite Genomes"/>
        </authorList>
    </citation>
    <scope>NUCLEOTIDE SEQUENCE</scope>
    <source>
        <strain evidence="1">DSM 44074</strain>
    </source>
</reference>
<organism evidence="1 2">
    <name type="scientific">Mycolicibacterium neoaurum</name>
    <name type="common">Mycobacterium neoaurum</name>
    <dbReference type="NCBI Taxonomy" id="1795"/>
    <lineage>
        <taxon>Bacteria</taxon>
        <taxon>Bacillati</taxon>
        <taxon>Actinomycetota</taxon>
        <taxon>Actinomycetes</taxon>
        <taxon>Mycobacteriales</taxon>
        <taxon>Mycobacteriaceae</taxon>
        <taxon>Mycolicibacterium</taxon>
    </lineage>
</organism>
<protein>
    <recommendedName>
        <fullName evidence="3">Transposase</fullName>
    </recommendedName>
</protein>
<dbReference type="AlphaFoldDB" id="A0AAV2WLM1"/>
<name>A0AAV2WLM1_MYCNE</name>
<dbReference type="Proteomes" id="UP000028864">
    <property type="component" value="Unassembled WGS sequence"/>
</dbReference>
<reference evidence="1" key="2">
    <citation type="submission" date="2015-09" db="EMBL/GenBank/DDBJ databases">
        <title>Draft genome sequence of Mycobacterium neoaurum DSM 44074.</title>
        <authorList>
            <person name="Croce O."/>
            <person name="Robert C."/>
            <person name="Raoult D."/>
            <person name="Drancourt M."/>
        </authorList>
    </citation>
    <scope>NUCLEOTIDE SEQUENCE</scope>
    <source>
        <strain evidence="1">DSM 44074</strain>
    </source>
</reference>
<evidence type="ECO:0000313" key="1">
    <source>
        <dbReference type="EMBL" id="CDQ45139.1"/>
    </source>
</evidence>
<evidence type="ECO:0000313" key="2">
    <source>
        <dbReference type="Proteomes" id="UP000028864"/>
    </source>
</evidence>
<proteinExistence type="predicted"/>
<evidence type="ECO:0008006" key="3">
    <source>
        <dbReference type="Google" id="ProtNLM"/>
    </source>
</evidence>
<dbReference type="EMBL" id="LK021339">
    <property type="protein sequence ID" value="CDQ45139.1"/>
    <property type="molecule type" value="Genomic_DNA"/>
</dbReference>
<sequence length="105" mass="11386">MIAATVPEYDDPEYRRGHAAATRYARICALDEMARSASGLHRHGIGATRRERAMVRSALARILDRLSVAVNRAKDVGPGYHCGIAQACAVIENVLADVESRAEPV</sequence>
<accession>A0AAV2WLM1</accession>